<dbReference type="EMBL" id="CP104965">
    <property type="protein sequence ID" value="UXN71910.1"/>
    <property type="molecule type" value="Genomic_DNA"/>
</dbReference>
<dbReference type="PANTHER" id="PTHR13847">
    <property type="entry name" value="SARCOSINE DEHYDROGENASE-RELATED"/>
    <property type="match status" value="1"/>
</dbReference>
<reference evidence="3 4" key="1">
    <citation type="submission" date="2022-09" db="EMBL/GenBank/DDBJ databases">
        <title>Interaction between co-microsymbionts with complementary sets of symbiotic genes in legume-rhizobium systems.</title>
        <authorList>
            <person name="Safronova V."/>
            <person name="Sazanova A."/>
            <person name="Afonin A."/>
            <person name="Chirak E."/>
        </authorList>
    </citation>
    <scope>NUCLEOTIDE SEQUENCE [LARGE SCALE GENOMIC DNA]</scope>
    <source>
        <strain evidence="3 4">A18/4-1</strain>
    </source>
</reference>
<dbReference type="InterPro" id="IPR006076">
    <property type="entry name" value="FAD-dep_OxRdtase"/>
</dbReference>
<dbReference type="Gene3D" id="3.50.50.60">
    <property type="entry name" value="FAD/NAD(P)-binding domain"/>
    <property type="match status" value="2"/>
</dbReference>
<evidence type="ECO:0000313" key="4">
    <source>
        <dbReference type="Proteomes" id="UP001061862"/>
    </source>
</evidence>
<dbReference type="RefSeq" id="WP_262171665.1">
    <property type="nucleotide sequence ID" value="NZ_CP104965.1"/>
</dbReference>
<dbReference type="Pfam" id="PF01266">
    <property type="entry name" value="DAO"/>
    <property type="match status" value="1"/>
</dbReference>
<evidence type="ECO:0000259" key="2">
    <source>
        <dbReference type="Pfam" id="PF01266"/>
    </source>
</evidence>
<sequence length="410" mass="43630">MARIAIAGAGIIGAAIATWLIDQGHDVTVFEPEPDGLPTSSGNASLIALPEIAPIASPGILSAVPGWLLDPLGPLTLRWTDVPALLPWLLAFLASATPARGAKAREALTLLMTTALADHEELGRKAGLTGHLRQTGYVSVHDSEKSVASALHEAGVVKAALGYDFERITPERARQLVPQLEGNFAGAIYQPSYWTASNPLTILRHYQAFVSGRAKLVPAKVTRLVQGENGITIATPSGQKTFDKVVVAAGVWSRDLVRGLGAKVLLENERGYNTTFTDLDWNLPMPVGFADHGFIASPLVDGLRVGGAVELAKPDTAPNFARAKAMRTKMRRYVPALPEGGKEWMGRRPSTPDSLPVISRHPGDDRIVYAFGHGHLGLTLSAVTARLVASLIADAPPDPALAPFSITRFQ</sequence>
<proteinExistence type="predicted"/>
<dbReference type="PANTHER" id="PTHR13847:SF289">
    <property type="entry name" value="GLYCINE OXIDASE"/>
    <property type="match status" value="1"/>
</dbReference>
<accession>A0ABY6CI76</accession>
<dbReference type="SUPFAM" id="SSF51905">
    <property type="entry name" value="FAD/NAD(P)-binding domain"/>
    <property type="match status" value="1"/>
</dbReference>
<gene>
    <name evidence="3" type="ORF">N8A98_12330</name>
</gene>
<protein>
    <submittedName>
        <fullName evidence="3">FAD-binding oxidoreductase</fullName>
    </submittedName>
</protein>
<dbReference type="Proteomes" id="UP001061862">
    <property type="component" value="Chromosome"/>
</dbReference>
<keyword evidence="1" id="KW-0560">Oxidoreductase</keyword>
<organism evidence="3 4">
    <name type="scientific">Devosia neptuniae</name>
    <dbReference type="NCBI Taxonomy" id="191302"/>
    <lineage>
        <taxon>Bacteria</taxon>
        <taxon>Pseudomonadati</taxon>
        <taxon>Pseudomonadota</taxon>
        <taxon>Alphaproteobacteria</taxon>
        <taxon>Hyphomicrobiales</taxon>
        <taxon>Devosiaceae</taxon>
        <taxon>Devosia</taxon>
    </lineage>
</organism>
<name>A0ABY6CI76_9HYPH</name>
<dbReference type="SUPFAM" id="SSF54373">
    <property type="entry name" value="FAD-linked reductases, C-terminal domain"/>
    <property type="match status" value="1"/>
</dbReference>
<evidence type="ECO:0000313" key="3">
    <source>
        <dbReference type="EMBL" id="UXN71910.1"/>
    </source>
</evidence>
<feature type="domain" description="FAD dependent oxidoreductase" evidence="2">
    <location>
        <begin position="3"/>
        <end position="391"/>
    </location>
</feature>
<keyword evidence="4" id="KW-1185">Reference proteome</keyword>
<dbReference type="InterPro" id="IPR036188">
    <property type="entry name" value="FAD/NAD-bd_sf"/>
</dbReference>
<evidence type="ECO:0000256" key="1">
    <source>
        <dbReference type="ARBA" id="ARBA00023002"/>
    </source>
</evidence>
<dbReference type="Gene3D" id="3.30.9.10">
    <property type="entry name" value="D-Amino Acid Oxidase, subunit A, domain 2"/>
    <property type="match status" value="1"/>
</dbReference>